<dbReference type="PROSITE" id="PS50082">
    <property type="entry name" value="WD_REPEATS_2"/>
    <property type="match status" value="4"/>
</dbReference>
<dbReference type="Proteomes" id="UP001140206">
    <property type="component" value="Chromosome 5"/>
</dbReference>
<evidence type="ECO:0000256" key="1">
    <source>
        <dbReference type="ARBA" id="ARBA00022574"/>
    </source>
</evidence>
<feature type="repeat" description="WD" evidence="3">
    <location>
        <begin position="483"/>
        <end position="503"/>
    </location>
</feature>
<dbReference type="Pfam" id="PF08614">
    <property type="entry name" value="ATG16"/>
    <property type="match status" value="1"/>
</dbReference>
<dbReference type="SMART" id="SM00320">
    <property type="entry name" value="WD40"/>
    <property type="match status" value="7"/>
</dbReference>
<dbReference type="InterPro" id="IPR001680">
    <property type="entry name" value="WD40_rpt"/>
</dbReference>
<evidence type="ECO:0000256" key="4">
    <source>
        <dbReference type="SAM" id="Coils"/>
    </source>
</evidence>
<dbReference type="InterPro" id="IPR020472">
    <property type="entry name" value="WD40_PAC1"/>
</dbReference>
<dbReference type="PANTHER" id="PTHR19878:SF8">
    <property type="entry name" value="AUTOPHAGY-RELATED 16, ISOFORM F"/>
    <property type="match status" value="1"/>
</dbReference>
<evidence type="ECO:0000256" key="2">
    <source>
        <dbReference type="ARBA" id="ARBA00022737"/>
    </source>
</evidence>
<dbReference type="SUPFAM" id="SSF50978">
    <property type="entry name" value="WD40 repeat-like"/>
    <property type="match status" value="1"/>
</dbReference>
<dbReference type="InterPro" id="IPR036322">
    <property type="entry name" value="WD40_repeat_dom_sf"/>
</dbReference>
<keyword evidence="2" id="KW-0677">Repeat</keyword>
<dbReference type="PANTHER" id="PTHR19878">
    <property type="entry name" value="AUTOPHAGY PROTEIN 16-LIKE"/>
    <property type="match status" value="1"/>
</dbReference>
<feature type="coiled-coil region" evidence="4">
    <location>
        <begin position="86"/>
        <end position="219"/>
    </location>
</feature>
<dbReference type="PROSITE" id="PS00678">
    <property type="entry name" value="WD_REPEATS_1"/>
    <property type="match status" value="1"/>
</dbReference>
<name>A0AAV8C8D3_9POAL</name>
<dbReference type="PROSITE" id="PS50294">
    <property type="entry name" value="WD_REPEATS_REGION"/>
    <property type="match status" value="2"/>
</dbReference>
<evidence type="ECO:0000256" key="3">
    <source>
        <dbReference type="PROSITE-ProRule" id="PRU00221"/>
    </source>
</evidence>
<reference evidence="6" key="1">
    <citation type="submission" date="2022-08" db="EMBL/GenBank/DDBJ databases">
        <authorList>
            <person name="Marques A."/>
        </authorList>
    </citation>
    <scope>NUCLEOTIDE SEQUENCE</scope>
    <source>
        <strain evidence="6">RhyPub2mFocal</strain>
        <tissue evidence="6">Leaves</tissue>
    </source>
</reference>
<feature type="repeat" description="WD" evidence="3">
    <location>
        <begin position="259"/>
        <end position="300"/>
    </location>
</feature>
<dbReference type="Pfam" id="PF00400">
    <property type="entry name" value="WD40"/>
    <property type="match status" value="6"/>
</dbReference>
<dbReference type="Gene3D" id="2.130.10.10">
    <property type="entry name" value="YVTN repeat-like/Quinoprotein amine dehydrogenase"/>
    <property type="match status" value="2"/>
</dbReference>
<comment type="caution">
    <text evidence="6">The sequence shown here is derived from an EMBL/GenBank/DDBJ whole genome shotgun (WGS) entry which is preliminary data.</text>
</comment>
<dbReference type="FunFam" id="2.130.10.10:FF:000809">
    <property type="entry name" value="Autophagy-related protein 16"/>
    <property type="match status" value="1"/>
</dbReference>
<gene>
    <name evidence="6" type="ORF">LUZ62_086315</name>
</gene>
<evidence type="ECO:0000313" key="7">
    <source>
        <dbReference type="Proteomes" id="UP001140206"/>
    </source>
</evidence>
<dbReference type="InterPro" id="IPR013923">
    <property type="entry name" value="Autophagy-rel_prot_16_dom"/>
</dbReference>
<dbReference type="GO" id="GO:0000045">
    <property type="term" value="P:autophagosome assembly"/>
    <property type="evidence" value="ECO:0007669"/>
    <property type="project" value="InterPro"/>
</dbReference>
<keyword evidence="4" id="KW-0175">Coiled coil</keyword>
<dbReference type="AlphaFoldDB" id="A0AAV8C8D3"/>
<accession>A0AAV8C8D3</accession>
<dbReference type="PRINTS" id="PR00320">
    <property type="entry name" value="GPROTEINBRPT"/>
</dbReference>
<proteinExistence type="predicted"/>
<feature type="domain" description="Autophagy-related protein 16" evidence="5">
    <location>
        <begin position="69"/>
        <end position="203"/>
    </location>
</feature>
<dbReference type="InterPro" id="IPR015943">
    <property type="entry name" value="WD40/YVTN_repeat-like_dom_sf"/>
</dbReference>
<keyword evidence="7" id="KW-1185">Reference proteome</keyword>
<evidence type="ECO:0000259" key="5">
    <source>
        <dbReference type="Pfam" id="PF08614"/>
    </source>
</evidence>
<organism evidence="6 7">
    <name type="scientific">Rhynchospora pubera</name>
    <dbReference type="NCBI Taxonomy" id="906938"/>
    <lineage>
        <taxon>Eukaryota</taxon>
        <taxon>Viridiplantae</taxon>
        <taxon>Streptophyta</taxon>
        <taxon>Embryophyta</taxon>
        <taxon>Tracheophyta</taxon>
        <taxon>Spermatophyta</taxon>
        <taxon>Magnoliopsida</taxon>
        <taxon>Liliopsida</taxon>
        <taxon>Poales</taxon>
        <taxon>Cyperaceae</taxon>
        <taxon>Cyperoideae</taxon>
        <taxon>Rhynchosporeae</taxon>
        <taxon>Rhynchospora</taxon>
    </lineage>
</organism>
<evidence type="ECO:0000313" key="6">
    <source>
        <dbReference type="EMBL" id="KAJ4751910.1"/>
    </source>
</evidence>
<feature type="repeat" description="WD" evidence="3">
    <location>
        <begin position="513"/>
        <end position="545"/>
    </location>
</feature>
<keyword evidence="1 3" id="KW-0853">WD repeat</keyword>
<sequence length="545" mass="60052">MNEGVDESARNNSNWRKRKAKFEVSLHASNQTKMIWEETEKGKVAIKRALKALRKRHLVEEGAHAPAIDALSKPYATQSLEWKEKAEKLEMELQQCYKAQSRLSEQLVVVVDESRSSKTLVQEKEALITELQNNFYQASEENTQLKEELEEKTRAVDLLIAENQSLKSQLEDALAKLRAAETENKTLIDRWMLEKMKDAEKLNEANAMYEEMLLKLRAAGIGGIQQTAQKQADGIIRRTESGYLHFNDSPLSSLCKVTIQAHQGGCGSVAFQHNSDRLISGGQDRTVKIWDPHTGALISSLQGSVGSVLDLAVSNENRLAVAACSSNNLCVWDINGGRLKHTLTGNIDKVCSVDTSRVEAFTAASASLDHTIKIWDLNSGFCINTIMSESNCNSLAFVDRDTVCSGHVNGNLRLWDIRKGKCTSQVAAHTQVTSVCVARSGNFILTSGKDNVHNLFDIRTLEVCGTFRAGGNQVVTRWGRPCFSPDGNFIAAGSSDGNIHVWSRVRDGAVTVLEGHSSAVLSCAWSERGTPLASADRNGNVYIWT</sequence>
<feature type="repeat" description="WD" evidence="3">
    <location>
        <begin position="364"/>
        <end position="385"/>
    </location>
</feature>
<dbReference type="CDD" id="cd00200">
    <property type="entry name" value="WD40"/>
    <property type="match status" value="1"/>
</dbReference>
<protein>
    <submittedName>
        <fullName evidence="6">Autophagy-related protein 16</fullName>
    </submittedName>
</protein>
<dbReference type="EMBL" id="JAMFTS010000005">
    <property type="protein sequence ID" value="KAJ4751910.1"/>
    <property type="molecule type" value="Genomic_DNA"/>
</dbReference>
<dbReference type="CDD" id="cd22887">
    <property type="entry name" value="Atg16_CCD"/>
    <property type="match status" value="1"/>
</dbReference>
<dbReference type="InterPro" id="IPR045160">
    <property type="entry name" value="ATG16"/>
</dbReference>
<dbReference type="InterPro" id="IPR019775">
    <property type="entry name" value="WD40_repeat_CS"/>
</dbReference>